<comment type="subcellular location">
    <subcellularLocation>
        <location evidence="11">Cytoplasm</location>
    </subcellularLocation>
</comment>
<keyword evidence="4 11" id="KW-0863">Zinc-finger</keyword>
<accession>C6HWD1</accession>
<dbReference type="PANTHER" id="PTHR43096:SF52">
    <property type="entry name" value="DNAJ HOMOLOG 1, MITOCHONDRIAL-RELATED"/>
    <property type="match status" value="1"/>
</dbReference>
<dbReference type="GO" id="GO:0031072">
    <property type="term" value="F:heat shock protein binding"/>
    <property type="evidence" value="ECO:0007669"/>
    <property type="project" value="InterPro"/>
</dbReference>
<sequence length="381" mass="40183">MSSKDYYSVLGVSRSASADEIKKAYRKLAMQYHPDRNPGDKAAEAQFKLINEAYEVLGDAKKRQVYDTVGPQGFSEGFDPGGFPGGFSGGFGRGSGSFGDIFSEVMDGFFGGMGGSASGGRSQGEHILRQVDLSFEEAALGKEISIKIARWESCAPCSGNGSKNGKSVTVCSTCRGTGLIRVQQGFFIVQRTCNACGGEGRVISEICPACSGKGRISVDRTITRSIPAGVTTGMRVRISGEGHAGLQGGPAGDLYLDISVRPHPVFVREGDDLVVEKNLTLTQAIFGTTLEIPTLGAGYPLKVDPGTQPGTVRRIRGKGIANPATKGIGDLVVRLGVEIPTRLTREQREILERYAEVSGDAPAAGSSPDGGLFSKVKSIFD</sequence>
<feature type="binding site" evidence="11">
    <location>
        <position position="171"/>
    </location>
    <ligand>
        <name>Zn(2+)</name>
        <dbReference type="ChEBI" id="CHEBI:29105"/>
        <label>2</label>
    </ligand>
</feature>
<dbReference type="SUPFAM" id="SSF46565">
    <property type="entry name" value="Chaperone J-domain"/>
    <property type="match status" value="1"/>
</dbReference>
<keyword evidence="1 11" id="KW-0235">DNA replication</keyword>
<keyword evidence="5 11" id="KW-0862">Zinc</keyword>
<keyword evidence="16" id="KW-1185">Reference proteome</keyword>
<keyword evidence="3 11" id="KW-0677">Repeat</keyword>
<protein>
    <recommendedName>
        <fullName evidence="10 11">Chaperone protein DnaJ</fullName>
    </recommendedName>
</protein>
<dbReference type="InterPro" id="IPR001623">
    <property type="entry name" value="DnaJ_domain"/>
</dbReference>
<reference evidence="15 16" key="1">
    <citation type="journal article" date="2009" name="Appl. Environ. Microbiol.">
        <title>Community genomic and proteomic analyses of chemoautotrophic iron-oxidizing "Leptospirillum rubarum" (Group II) and "Leptospirillum ferrodiazotrophum" (Group III) bacteria in acid mine drainage biofilms.</title>
        <authorList>
            <person name="Goltsman D.S."/>
            <person name="Denef V.J."/>
            <person name="Singer S.W."/>
            <person name="VerBerkmoes N.C."/>
            <person name="Lefsrud M."/>
            <person name="Mueller R.S."/>
            <person name="Dick G.J."/>
            <person name="Sun C.L."/>
            <person name="Wheeler K.E."/>
            <person name="Zemla A."/>
            <person name="Baker B.J."/>
            <person name="Hauser L."/>
            <person name="Land M."/>
            <person name="Shah M.B."/>
            <person name="Thelen M.P."/>
            <person name="Hettich R.L."/>
            <person name="Banfield J.F."/>
        </authorList>
    </citation>
    <scope>NUCLEOTIDE SEQUENCE [LARGE SCALE GENOMIC DNA]</scope>
</reference>
<evidence type="ECO:0000256" key="6">
    <source>
        <dbReference type="ARBA" id="ARBA00023016"/>
    </source>
</evidence>
<feature type="repeat" description="CXXCXGXG motif" evidence="11">
    <location>
        <begin position="171"/>
        <end position="178"/>
    </location>
</feature>
<evidence type="ECO:0000313" key="15">
    <source>
        <dbReference type="EMBL" id="EES53109.1"/>
    </source>
</evidence>
<dbReference type="NCBIfam" id="NF008035">
    <property type="entry name" value="PRK10767.1"/>
    <property type="match status" value="1"/>
</dbReference>
<dbReference type="SUPFAM" id="SSF49493">
    <property type="entry name" value="HSP40/DnaJ peptide-binding domain"/>
    <property type="match status" value="2"/>
</dbReference>
<feature type="repeat" description="CXXCXGXG motif" evidence="11">
    <location>
        <begin position="207"/>
        <end position="214"/>
    </location>
</feature>
<comment type="domain">
    <text evidence="11">The J domain is necessary and sufficient to stimulate DnaK ATPase activity. Zinc center 1 plays an important role in the autonomous, DnaK-independent chaperone activity of DnaJ. Zinc center 2 is essential for interaction with DnaK and for DnaJ activity.</text>
</comment>
<dbReference type="HAMAP" id="MF_01152">
    <property type="entry name" value="DnaJ"/>
    <property type="match status" value="1"/>
</dbReference>
<keyword evidence="11" id="KW-0963">Cytoplasm</keyword>
<dbReference type="CDD" id="cd06257">
    <property type="entry name" value="DnaJ"/>
    <property type="match status" value="1"/>
</dbReference>
<dbReference type="CDD" id="cd10719">
    <property type="entry name" value="DnaJ_zf"/>
    <property type="match status" value="1"/>
</dbReference>
<feature type="binding site" evidence="11">
    <location>
        <position position="193"/>
    </location>
    <ligand>
        <name>Zn(2+)</name>
        <dbReference type="ChEBI" id="CHEBI:29105"/>
        <label>2</label>
    </ligand>
</feature>
<evidence type="ECO:0000256" key="1">
    <source>
        <dbReference type="ARBA" id="ARBA00022705"/>
    </source>
</evidence>
<gene>
    <name evidence="11" type="primary">dnaJ</name>
    <name evidence="15" type="ORF">UBAL3_80420059</name>
</gene>
<dbReference type="GO" id="GO:0009408">
    <property type="term" value="P:response to heat"/>
    <property type="evidence" value="ECO:0007669"/>
    <property type="project" value="InterPro"/>
</dbReference>
<dbReference type="FunFam" id="2.10.230.10:FF:000002">
    <property type="entry name" value="Molecular chaperone DnaJ"/>
    <property type="match status" value="1"/>
</dbReference>
<dbReference type="InterPro" id="IPR018253">
    <property type="entry name" value="DnaJ_domain_CS"/>
</dbReference>
<feature type="zinc finger region" description="CR-type" evidence="12">
    <location>
        <begin position="141"/>
        <end position="219"/>
    </location>
</feature>
<evidence type="ECO:0000256" key="7">
    <source>
        <dbReference type="ARBA" id="ARBA00023186"/>
    </source>
</evidence>
<feature type="binding site" evidence="11">
    <location>
        <position position="210"/>
    </location>
    <ligand>
        <name>Zn(2+)</name>
        <dbReference type="ChEBI" id="CHEBI:29105"/>
        <label>1</label>
    </ligand>
</feature>
<feature type="domain" description="CR-type" evidence="14">
    <location>
        <begin position="141"/>
        <end position="219"/>
    </location>
</feature>
<evidence type="ECO:0000259" key="14">
    <source>
        <dbReference type="PROSITE" id="PS51188"/>
    </source>
</evidence>
<keyword evidence="6 11" id="KW-0346">Stress response</keyword>
<evidence type="ECO:0000256" key="12">
    <source>
        <dbReference type="PROSITE-ProRule" id="PRU00546"/>
    </source>
</evidence>
<dbReference type="GO" id="GO:0005524">
    <property type="term" value="F:ATP binding"/>
    <property type="evidence" value="ECO:0007669"/>
    <property type="project" value="InterPro"/>
</dbReference>
<dbReference type="InterPro" id="IPR036869">
    <property type="entry name" value="J_dom_sf"/>
</dbReference>
<evidence type="ECO:0000259" key="13">
    <source>
        <dbReference type="PROSITE" id="PS50076"/>
    </source>
</evidence>
<proteinExistence type="inferred from homology"/>
<evidence type="ECO:0000256" key="9">
    <source>
        <dbReference type="ARBA" id="ARBA00061004"/>
    </source>
</evidence>
<dbReference type="SMART" id="SM00271">
    <property type="entry name" value="DnaJ"/>
    <property type="match status" value="1"/>
</dbReference>
<dbReference type="Gene3D" id="2.10.230.10">
    <property type="entry name" value="Heat shock protein DnaJ, cysteine-rich domain"/>
    <property type="match status" value="1"/>
</dbReference>
<organism evidence="15 16">
    <name type="scientific">Leptospirillum ferrodiazotrophum</name>
    <dbReference type="NCBI Taxonomy" id="412449"/>
    <lineage>
        <taxon>Bacteria</taxon>
        <taxon>Pseudomonadati</taxon>
        <taxon>Nitrospirota</taxon>
        <taxon>Nitrospiria</taxon>
        <taxon>Nitrospirales</taxon>
        <taxon>Nitrospiraceae</taxon>
        <taxon>Leptospirillum</taxon>
    </lineage>
</organism>
<dbReference type="Pfam" id="PF00684">
    <property type="entry name" value="DnaJ_CXXCXGXG"/>
    <property type="match status" value="1"/>
</dbReference>
<feature type="binding site" evidence="11">
    <location>
        <position position="154"/>
    </location>
    <ligand>
        <name>Zn(2+)</name>
        <dbReference type="ChEBI" id="CHEBI:29105"/>
        <label>1</label>
    </ligand>
</feature>
<dbReference type="CDD" id="cd10747">
    <property type="entry name" value="DnaJ_C"/>
    <property type="match status" value="1"/>
</dbReference>
<evidence type="ECO:0000256" key="11">
    <source>
        <dbReference type="HAMAP-Rule" id="MF_01152"/>
    </source>
</evidence>
<evidence type="ECO:0000256" key="10">
    <source>
        <dbReference type="ARBA" id="ARBA00067609"/>
    </source>
</evidence>
<dbReference type="InterPro" id="IPR012724">
    <property type="entry name" value="DnaJ"/>
</dbReference>
<dbReference type="PROSITE" id="PS51188">
    <property type="entry name" value="ZF_CR"/>
    <property type="match status" value="1"/>
</dbReference>
<feature type="binding site" evidence="11">
    <location>
        <position position="207"/>
    </location>
    <ligand>
        <name>Zn(2+)</name>
        <dbReference type="ChEBI" id="CHEBI:29105"/>
        <label>1</label>
    </ligand>
</feature>
<dbReference type="GO" id="GO:0005737">
    <property type="term" value="C:cytoplasm"/>
    <property type="evidence" value="ECO:0007669"/>
    <property type="project" value="UniProtKB-SubCell"/>
</dbReference>
<dbReference type="FunFam" id="2.60.260.20:FF:000005">
    <property type="entry name" value="Chaperone protein dnaJ 1, mitochondrial"/>
    <property type="match status" value="1"/>
</dbReference>
<feature type="binding site" evidence="11">
    <location>
        <position position="196"/>
    </location>
    <ligand>
        <name>Zn(2+)</name>
        <dbReference type="ChEBI" id="CHEBI:29105"/>
        <label>2</label>
    </ligand>
</feature>
<dbReference type="SUPFAM" id="SSF57938">
    <property type="entry name" value="DnaJ/Hsp40 cysteine-rich domain"/>
    <property type="match status" value="1"/>
</dbReference>
<dbReference type="Proteomes" id="UP000009374">
    <property type="component" value="Unassembled WGS sequence"/>
</dbReference>
<evidence type="ECO:0000256" key="3">
    <source>
        <dbReference type="ARBA" id="ARBA00022737"/>
    </source>
</evidence>
<dbReference type="Gene3D" id="2.60.260.20">
    <property type="entry name" value="Urease metallochaperone UreE, N-terminal domain"/>
    <property type="match status" value="2"/>
</dbReference>
<dbReference type="AlphaFoldDB" id="C6HWD1"/>
<dbReference type="GO" id="GO:0042026">
    <property type="term" value="P:protein refolding"/>
    <property type="evidence" value="ECO:0007669"/>
    <property type="project" value="TreeGrafter"/>
</dbReference>
<feature type="repeat" description="CXXCXGXG motif" evidence="11">
    <location>
        <begin position="154"/>
        <end position="161"/>
    </location>
</feature>
<keyword evidence="2 11" id="KW-0479">Metal-binding</keyword>
<comment type="function">
    <text evidence="8 11">Participates actively in the response to hyperosmotic and heat shock by preventing the aggregation of stress-denatured proteins and by disaggregating proteins, also in an autonomous, DnaK-independent fashion. Unfolded proteins bind initially to DnaJ; upon interaction with the DnaJ-bound protein, DnaK hydrolyzes its bound ATP, resulting in the formation of a stable complex. GrpE releases ADP from DnaK; ATP binding to DnaK triggers the release of the substrate protein, thus completing the reaction cycle. Several rounds of ATP-dependent interactions between DnaJ, DnaK and GrpE are required for fully efficient folding. Also involved, together with DnaK and GrpE, in the DNA replication of plasmids through activation of initiation proteins.</text>
</comment>
<name>C6HWD1_9BACT</name>
<comment type="similarity">
    <text evidence="9 11">Belongs to the DnaJ family.</text>
</comment>
<dbReference type="InterPro" id="IPR001305">
    <property type="entry name" value="HSP_DnaJ_Cys-rich_dom"/>
</dbReference>
<comment type="cofactor">
    <cofactor evidence="11">
        <name>Zn(2+)</name>
        <dbReference type="ChEBI" id="CHEBI:29105"/>
    </cofactor>
    <text evidence="11">Binds 2 Zn(2+) ions per monomer.</text>
</comment>
<evidence type="ECO:0000313" key="16">
    <source>
        <dbReference type="Proteomes" id="UP000009374"/>
    </source>
</evidence>
<dbReference type="GO" id="GO:0051082">
    <property type="term" value="F:unfolded protein binding"/>
    <property type="evidence" value="ECO:0007669"/>
    <property type="project" value="UniProtKB-UniRule"/>
</dbReference>
<feature type="binding site" evidence="11">
    <location>
        <position position="174"/>
    </location>
    <ligand>
        <name>Zn(2+)</name>
        <dbReference type="ChEBI" id="CHEBI:29105"/>
        <label>2</label>
    </ligand>
</feature>
<dbReference type="Pfam" id="PF01556">
    <property type="entry name" value="DnaJ_C"/>
    <property type="match status" value="1"/>
</dbReference>
<evidence type="ECO:0000256" key="4">
    <source>
        <dbReference type="ARBA" id="ARBA00022771"/>
    </source>
</evidence>
<dbReference type="FunFam" id="1.10.287.110:FF:000034">
    <property type="entry name" value="Chaperone protein DnaJ"/>
    <property type="match status" value="1"/>
</dbReference>
<dbReference type="GO" id="GO:0008270">
    <property type="term" value="F:zinc ion binding"/>
    <property type="evidence" value="ECO:0007669"/>
    <property type="project" value="UniProtKB-UniRule"/>
</dbReference>
<dbReference type="InterPro" id="IPR036410">
    <property type="entry name" value="HSP_DnaJ_Cys-rich_dom_sf"/>
</dbReference>
<dbReference type="Gene3D" id="1.10.287.110">
    <property type="entry name" value="DnaJ domain"/>
    <property type="match status" value="1"/>
</dbReference>
<feature type="binding site" evidence="11">
    <location>
        <position position="157"/>
    </location>
    <ligand>
        <name>Zn(2+)</name>
        <dbReference type="ChEBI" id="CHEBI:29105"/>
        <label>1</label>
    </ligand>
</feature>
<evidence type="ECO:0000256" key="5">
    <source>
        <dbReference type="ARBA" id="ARBA00022833"/>
    </source>
</evidence>
<dbReference type="Pfam" id="PF00226">
    <property type="entry name" value="DnaJ"/>
    <property type="match status" value="1"/>
</dbReference>
<feature type="domain" description="J" evidence="13">
    <location>
        <begin position="5"/>
        <end position="70"/>
    </location>
</feature>
<dbReference type="PROSITE" id="PS00636">
    <property type="entry name" value="DNAJ_1"/>
    <property type="match status" value="1"/>
</dbReference>
<feature type="repeat" description="CXXCXGXG motif" evidence="11">
    <location>
        <begin position="193"/>
        <end position="200"/>
    </location>
</feature>
<dbReference type="InterPro" id="IPR002939">
    <property type="entry name" value="DnaJ_C"/>
</dbReference>
<evidence type="ECO:0000256" key="2">
    <source>
        <dbReference type="ARBA" id="ARBA00022723"/>
    </source>
</evidence>
<dbReference type="PANTHER" id="PTHR43096">
    <property type="entry name" value="DNAJ HOMOLOG 1, MITOCHONDRIAL-RELATED"/>
    <property type="match status" value="1"/>
</dbReference>
<dbReference type="NCBIfam" id="TIGR02349">
    <property type="entry name" value="DnaJ_bact"/>
    <property type="match status" value="1"/>
</dbReference>
<dbReference type="PRINTS" id="PR00625">
    <property type="entry name" value="JDOMAIN"/>
</dbReference>
<dbReference type="InterPro" id="IPR008971">
    <property type="entry name" value="HSP40/DnaJ_pept-bd"/>
</dbReference>
<dbReference type="EMBL" id="GG693869">
    <property type="protein sequence ID" value="EES53109.1"/>
    <property type="molecule type" value="Genomic_DNA"/>
</dbReference>
<dbReference type="GO" id="GO:0006260">
    <property type="term" value="P:DNA replication"/>
    <property type="evidence" value="ECO:0007669"/>
    <property type="project" value="UniProtKB-KW"/>
</dbReference>
<keyword evidence="7 11" id="KW-0143">Chaperone</keyword>
<dbReference type="PROSITE" id="PS50076">
    <property type="entry name" value="DNAJ_2"/>
    <property type="match status" value="1"/>
</dbReference>
<comment type="subunit">
    <text evidence="11">Homodimer.</text>
</comment>
<evidence type="ECO:0000256" key="8">
    <source>
        <dbReference type="ARBA" id="ARBA00053423"/>
    </source>
</evidence>